<dbReference type="OrthoDB" id="26525at2759"/>
<feature type="domain" description="EF-hand" evidence="6">
    <location>
        <begin position="103"/>
        <end position="138"/>
    </location>
</feature>
<comment type="caution">
    <text evidence="7">The sequence shown here is derived from an EMBL/GenBank/DDBJ whole genome shotgun (WGS) entry which is preliminary data.</text>
</comment>
<dbReference type="InterPro" id="IPR011992">
    <property type="entry name" value="EF-hand-dom_pair"/>
</dbReference>
<evidence type="ECO:0000256" key="2">
    <source>
        <dbReference type="ARBA" id="ARBA00022723"/>
    </source>
</evidence>
<dbReference type="Proteomes" id="UP000601435">
    <property type="component" value="Unassembled WGS sequence"/>
</dbReference>
<feature type="non-terminal residue" evidence="7">
    <location>
        <position position="176"/>
    </location>
</feature>
<feature type="domain" description="EF-hand" evidence="6">
    <location>
        <begin position="30"/>
        <end position="65"/>
    </location>
</feature>
<keyword evidence="5" id="KW-0007">Acetylation</keyword>
<keyword evidence="2" id="KW-0479">Metal-binding</keyword>
<dbReference type="InterPro" id="IPR050230">
    <property type="entry name" value="CALM/Myosin/TropC-like"/>
</dbReference>
<dbReference type="PANTHER" id="PTHR23048:SF0">
    <property type="entry name" value="CALMODULIN LIKE 3"/>
    <property type="match status" value="1"/>
</dbReference>
<name>A0A812Q8M9_9DINO</name>
<evidence type="ECO:0000313" key="7">
    <source>
        <dbReference type="EMBL" id="CAE7372555.1"/>
    </source>
</evidence>
<dbReference type="SMART" id="SM00054">
    <property type="entry name" value="EFh"/>
    <property type="match status" value="4"/>
</dbReference>
<dbReference type="EMBL" id="CAJNJA010016008">
    <property type="protein sequence ID" value="CAE7372555.1"/>
    <property type="molecule type" value="Genomic_DNA"/>
</dbReference>
<dbReference type="InterPro" id="IPR018247">
    <property type="entry name" value="EF_Hand_1_Ca_BS"/>
</dbReference>
<proteinExistence type="predicted"/>
<dbReference type="PROSITE" id="PS00018">
    <property type="entry name" value="EF_HAND_1"/>
    <property type="match status" value="4"/>
</dbReference>
<dbReference type="Pfam" id="PF13499">
    <property type="entry name" value="EF-hand_7"/>
    <property type="match status" value="2"/>
</dbReference>
<dbReference type="GO" id="GO:0005509">
    <property type="term" value="F:calcium ion binding"/>
    <property type="evidence" value="ECO:0007669"/>
    <property type="project" value="InterPro"/>
</dbReference>
<gene>
    <name evidence="7" type="primary">calA</name>
    <name evidence="7" type="ORF">SNEC2469_LOCUS10017</name>
</gene>
<reference evidence="7" key="1">
    <citation type="submission" date="2021-02" db="EMBL/GenBank/DDBJ databases">
        <authorList>
            <person name="Dougan E. K."/>
            <person name="Rhodes N."/>
            <person name="Thang M."/>
            <person name="Chan C."/>
        </authorList>
    </citation>
    <scope>NUCLEOTIDE SEQUENCE</scope>
</reference>
<keyword evidence="8" id="KW-1185">Reference proteome</keyword>
<organism evidence="7 8">
    <name type="scientific">Symbiodinium necroappetens</name>
    <dbReference type="NCBI Taxonomy" id="1628268"/>
    <lineage>
        <taxon>Eukaryota</taxon>
        <taxon>Sar</taxon>
        <taxon>Alveolata</taxon>
        <taxon>Dinophyceae</taxon>
        <taxon>Suessiales</taxon>
        <taxon>Symbiodiniaceae</taxon>
        <taxon>Symbiodinium</taxon>
    </lineage>
</organism>
<feature type="domain" description="EF-hand" evidence="6">
    <location>
        <begin position="66"/>
        <end position="101"/>
    </location>
</feature>
<evidence type="ECO:0000256" key="5">
    <source>
        <dbReference type="ARBA" id="ARBA00022990"/>
    </source>
</evidence>
<dbReference type="Gene3D" id="1.10.238.10">
    <property type="entry name" value="EF-hand"/>
    <property type="match status" value="2"/>
</dbReference>
<evidence type="ECO:0000256" key="1">
    <source>
        <dbReference type="ARBA" id="ARBA00020786"/>
    </source>
</evidence>
<keyword evidence="4" id="KW-0106">Calcium</keyword>
<evidence type="ECO:0000313" key="8">
    <source>
        <dbReference type="Proteomes" id="UP000601435"/>
    </source>
</evidence>
<dbReference type="GO" id="GO:0016460">
    <property type="term" value="C:myosin II complex"/>
    <property type="evidence" value="ECO:0007669"/>
    <property type="project" value="TreeGrafter"/>
</dbReference>
<keyword evidence="3" id="KW-0677">Repeat</keyword>
<dbReference type="AlphaFoldDB" id="A0A812Q8M9"/>
<dbReference type="InterPro" id="IPR002048">
    <property type="entry name" value="EF_hand_dom"/>
</dbReference>
<accession>A0A812Q8M9</accession>
<feature type="domain" description="EF-hand" evidence="6">
    <location>
        <begin position="139"/>
        <end position="174"/>
    </location>
</feature>
<dbReference type="PROSITE" id="PS50222">
    <property type="entry name" value="EF_HAND_2"/>
    <property type="match status" value="4"/>
</dbReference>
<dbReference type="SUPFAM" id="SSF47473">
    <property type="entry name" value="EF-hand"/>
    <property type="match status" value="1"/>
</dbReference>
<dbReference type="FunFam" id="1.10.238.10:FF:000527">
    <property type="entry name" value="Calmodulin-3"/>
    <property type="match status" value="1"/>
</dbReference>
<evidence type="ECO:0000259" key="6">
    <source>
        <dbReference type="PROSITE" id="PS50222"/>
    </source>
</evidence>
<dbReference type="CDD" id="cd00051">
    <property type="entry name" value="EFh"/>
    <property type="match status" value="1"/>
</dbReference>
<sequence>NRAPPSHVTVLAMEKKPVDLQSKAISLTEAQVEEFQEAFGLFDKDGDGRISSDELGVVLKALGRKPTSEELKAMVGEADEDGSGTIEFPEFLKLMAAKLHDLDSAEEMHEAFMVFDRDKSGKVTPSELKHVMNSLGEKVTNEEIEEMVKEADMDGDGELSFEDFMQFIQMRGLGGR</sequence>
<evidence type="ECO:0000256" key="3">
    <source>
        <dbReference type="ARBA" id="ARBA00022737"/>
    </source>
</evidence>
<dbReference type="PANTHER" id="PTHR23048">
    <property type="entry name" value="MYOSIN LIGHT CHAIN 1, 3"/>
    <property type="match status" value="1"/>
</dbReference>
<evidence type="ECO:0000256" key="4">
    <source>
        <dbReference type="ARBA" id="ARBA00022837"/>
    </source>
</evidence>
<protein>
    <recommendedName>
        <fullName evidence="1">Calmodulin</fullName>
    </recommendedName>
</protein>